<dbReference type="PANTHER" id="PTHR33285">
    <property type="entry name" value="PHYTOSULFOKINES 3"/>
    <property type="match status" value="1"/>
</dbReference>
<dbReference type="GO" id="GO:0030154">
    <property type="term" value="P:cell differentiation"/>
    <property type="evidence" value="ECO:0007669"/>
    <property type="project" value="UniProtKB-UniRule"/>
</dbReference>
<dbReference type="AlphaFoldDB" id="A0A022RBC7"/>
<evidence type="ECO:0000256" key="8">
    <source>
        <dbReference type="ARBA" id="ARBA00023030"/>
    </source>
</evidence>
<reference evidence="10 11" key="1">
    <citation type="journal article" date="2013" name="Proc. Natl. Acad. Sci. U.S.A.">
        <title>Fine-scale variation in meiotic recombination in Mimulus inferred from population shotgun sequencing.</title>
        <authorList>
            <person name="Hellsten U."/>
            <person name="Wright K.M."/>
            <person name="Jenkins J."/>
            <person name="Shu S."/>
            <person name="Yuan Y."/>
            <person name="Wessler S.R."/>
            <person name="Schmutz J."/>
            <person name="Willis J.H."/>
            <person name="Rokhsar D.S."/>
        </authorList>
    </citation>
    <scope>NUCLEOTIDE SEQUENCE [LARGE SCALE GENOMIC DNA]</scope>
    <source>
        <strain evidence="11">cv. DUN x IM62</strain>
    </source>
</reference>
<dbReference type="GO" id="GO:0008283">
    <property type="term" value="P:cell population proliferation"/>
    <property type="evidence" value="ECO:0007669"/>
    <property type="project" value="UniProtKB-UniRule"/>
</dbReference>
<evidence type="ECO:0000313" key="11">
    <source>
        <dbReference type="Proteomes" id="UP000030748"/>
    </source>
</evidence>
<keyword evidence="6 9" id="KW-0732">Signal</keyword>
<comment type="PTM">
    <text evidence="9">Sulfation is important for activity and for the binding to a putative membrane receptor.</text>
</comment>
<dbReference type="Proteomes" id="UP000030748">
    <property type="component" value="Unassembled WGS sequence"/>
</dbReference>
<feature type="chain" id="PRO_5031594390" description="Phytosulfokine" evidence="9">
    <location>
        <begin position="22"/>
        <end position="84"/>
    </location>
</feature>
<evidence type="ECO:0000313" key="10">
    <source>
        <dbReference type="EMBL" id="EYU37556.1"/>
    </source>
</evidence>
<dbReference type="Pfam" id="PF06404">
    <property type="entry name" value="PSK"/>
    <property type="match status" value="1"/>
</dbReference>
<keyword evidence="4 9" id="KW-0964">Secreted</keyword>
<dbReference type="eggNOG" id="ENOG502SC6Q">
    <property type="taxonomic scope" value="Eukaryota"/>
</dbReference>
<evidence type="ECO:0000256" key="7">
    <source>
        <dbReference type="ARBA" id="ARBA00022782"/>
    </source>
</evidence>
<comment type="subcellular location">
    <subcellularLocation>
        <location evidence="1 9">Secreted</location>
    </subcellularLocation>
</comment>
<keyword evidence="7 9" id="KW-0221">Differentiation</keyword>
<accession>A0A022RBC7</accession>
<dbReference type="InterPro" id="IPR009438">
    <property type="entry name" value="Phytosulfokine"/>
</dbReference>
<dbReference type="PANTHER" id="PTHR33285:SF55">
    <property type="entry name" value="PHYTOSULFOKINES 3"/>
    <property type="match status" value="1"/>
</dbReference>
<sequence>MGKAMTITIMFLLVAFPCVLARPDPTFHDVTPMETRHGENEVQKVDAVDRDRCVGLGEDECLMRRTLDAHIDYIYTHKRKQSHG</sequence>
<evidence type="ECO:0000256" key="3">
    <source>
        <dbReference type="ARBA" id="ARBA00022473"/>
    </source>
</evidence>
<name>A0A022RBC7_ERYGU</name>
<dbReference type="GO" id="GO:0005576">
    <property type="term" value="C:extracellular region"/>
    <property type="evidence" value="ECO:0007669"/>
    <property type="project" value="UniProtKB-SubCell"/>
</dbReference>
<keyword evidence="8 9" id="KW-0339">Growth factor</keyword>
<evidence type="ECO:0000256" key="2">
    <source>
        <dbReference type="ARBA" id="ARBA00010781"/>
    </source>
</evidence>
<protein>
    <recommendedName>
        <fullName evidence="9">Phytosulfokine</fullName>
    </recommendedName>
    <component>
        <recommendedName>
            <fullName evidence="9">Phytosulfokine-alpha</fullName>
            <shortName evidence="9">PSK-alpha</shortName>
            <shortName evidence="9">Phytosulfokine-a</shortName>
        </recommendedName>
    </component>
    <component>
        <recommendedName>
            <fullName evidence="9">Phytosulfokine-beta</fullName>
            <shortName evidence="9">PSK-beta</shortName>
            <shortName evidence="9">Phytosulfokine-b</shortName>
        </recommendedName>
    </component>
</protein>
<evidence type="ECO:0000256" key="4">
    <source>
        <dbReference type="ARBA" id="ARBA00022525"/>
    </source>
</evidence>
<proteinExistence type="inferred from homology"/>
<keyword evidence="3 9" id="KW-0217">Developmental protein</keyword>
<comment type="PTM">
    <text evidence="9">PSK-alpha is produced by endopeptidase digestion. PSK-beta is produced from PSK-alpha by exopeptidase digestion.</text>
</comment>
<dbReference type="EMBL" id="KI630513">
    <property type="protein sequence ID" value="EYU37556.1"/>
    <property type="molecule type" value="Genomic_DNA"/>
</dbReference>
<keyword evidence="5 9" id="KW-0765">Sulfation</keyword>
<comment type="similarity">
    <text evidence="2 9">Belongs to the phytosulfokine family.</text>
</comment>
<dbReference type="PhylomeDB" id="A0A022RBC7"/>
<evidence type="ECO:0000256" key="1">
    <source>
        <dbReference type="ARBA" id="ARBA00004613"/>
    </source>
</evidence>
<evidence type="ECO:0000256" key="5">
    <source>
        <dbReference type="ARBA" id="ARBA00022641"/>
    </source>
</evidence>
<evidence type="ECO:0000256" key="6">
    <source>
        <dbReference type="ARBA" id="ARBA00022729"/>
    </source>
</evidence>
<gene>
    <name evidence="10" type="ORF">MIMGU_mgv1a020195mg</name>
</gene>
<dbReference type="GO" id="GO:0008083">
    <property type="term" value="F:growth factor activity"/>
    <property type="evidence" value="ECO:0007669"/>
    <property type="project" value="UniProtKB-UniRule"/>
</dbReference>
<keyword evidence="11" id="KW-1185">Reference proteome</keyword>
<comment type="function">
    <text evidence="9">Promotes plant cell differentiation, organogenesis and somatic embryogenesis as well as cell proliferation.</text>
</comment>
<organism evidence="10 11">
    <name type="scientific">Erythranthe guttata</name>
    <name type="common">Yellow monkey flower</name>
    <name type="synonym">Mimulus guttatus</name>
    <dbReference type="NCBI Taxonomy" id="4155"/>
    <lineage>
        <taxon>Eukaryota</taxon>
        <taxon>Viridiplantae</taxon>
        <taxon>Streptophyta</taxon>
        <taxon>Embryophyta</taxon>
        <taxon>Tracheophyta</taxon>
        <taxon>Spermatophyta</taxon>
        <taxon>Magnoliopsida</taxon>
        <taxon>eudicotyledons</taxon>
        <taxon>Gunneridae</taxon>
        <taxon>Pentapetalae</taxon>
        <taxon>asterids</taxon>
        <taxon>lamiids</taxon>
        <taxon>Lamiales</taxon>
        <taxon>Phrymaceae</taxon>
        <taxon>Erythranthe</taxon>
    </lineage>
</organism>
<evidence type="ECO:0000256" key="9">
    <source>
        <dbReference type="RuleBase" id="RU368031"/>
    </source>
</evidence>
<feature type="signal peptide" evidence="9">
    <location>
        <begin position="1"/>
        <end position="21"/>
    </location>
</feature>